<keyword evidence="4" id="KW-1185">Reference proteome</keyword>
<dbReference type="PANTHER" id="PTHR31616:SF0">
    <property type="entry name" value="GLUCAN 1,4-ALPHA-GLUCOSIDASE"/>
    <property type="match status" value="1"/>
</dbReference>
<evidence type="ECO:0000259" key="2">
    <source>
        <dbReference type="Pfam" id="PF19291"/>
    </source>
</evidence>
<dbReference type="SUPFAM" id="SSF48208">
    <property type="entry name" value="Six-hairpin glycosidases"/>
    <property type="match status" value="1"/>
</dbReference>
<dbReference type="InterPro" id="IPR045582">
    <property type="entry name" value="Trehalase-like_N"/>
</dbReference>
<name>A0A158KTR5_9BURK</name>
<evidence type="ECO:0000313" key="3">
    <source>
        <dbReference type="EMBL" id="SAL84566.1"/>
    </source>
</evidence>
<dbReference type="InterPro" id="IPR011613">
    <property type="entry name" value="GH15-like"/>
</dbReference>
<proteinExistence type="predicted"/>
<dbReference type="InterPro" id="IPR008928">
    <property type="entry name" value="6-hairpin_glycosidase_sf"/>
</dbReference>
<dbReference type="Pfam" id="PF00723">
    <property type="entry name" value="Glyco_hydro_15"/>
    <property type="match status" value="1"/>
</dbReference>
<dbReference type="Pfam" id="PF19291">
    <property type="entry name" value="TREH_N"/>
    <property type="match status" value="1"/>
</dbReference>
<feature type="domain" description="Trehalase-like N-terminal" evidence="2">
    <location>
        <begin position="3"/>
        <end position="151"/>
    </location>
</feature>
<accession>A0A158KTR5</accession>
<dbReference type="OrthoDB" id="3902805at2"/>
<dbReference type="RefSeq" id="WP_061151179.1">
    <property type="nucleotide sequence ID" value="NZ_FCOM02000053.1"/>
</dbReference>
<gene>
    <name evidence="3" type="ORF">AWB74_06983</name>
</gene>
<evidence type="ECO:0000259" key="1">
    <source>
        <dbReference type="Pfam" id="PF00723"/>
    </source>
</evidence>
<keyword evidence="3" id="KW-0378">Hydrolase</keyword>
<dbReference type="Proteomes" id="UP000055019">
    <property type="component" value="Unassembled WGS sequence"/>
</dbReference>
<dbReference type="GO" id="GO:0004553">
    <property type="term" value="F:hydrolase activity, hydrolyzing O-glycosyl compounds"/>
    <property type="evidence" value="ECO:0007669"/>
    <property type="project" value="UniProtKB-ARBA"/>
</dbReference>
<dbReference type="EMBL" id="FCOM02000053">
    <property type="protein sequence ID" value="SAL84566.1"/>
    <property type="molecule type" value="Genomic_DNA"/>
</dbReference>
<dbReference type="Gene3D" id="1.50.10.10">
    <property type="match status" value="1"/>
</dbReference>
<feature type="domain" description="GH15-like" evidence="1">
    <location>
        <begin position="223"/>
        <end position="577"/>
    </location>
</feature>
<sequence>MTARIEDYALLGDGQAAALVAKDGSIDWLCWPAFEAPPCFAALLGDASNGYWRIAPDEAVLKATRRYIAASLVLETTIHTARGVIELTDCLAWGDTPARLMRSVRCVSGRVALTSELSIRLDHGRTRAWLRTFDRRIAAIGGSRALWFDAPCAPECDAGIVRNRIELSAGEMRDFVLTCCRSYDPPPVMADVRASLDVTLQRWAHWSARLDPVEERYAEPIRHSLAVLKGLTNRLTGGIAAAATSSLPERIGGELNWDYRYCWLRDASFTMLALAGTGLRPEAQAWRDWLLRALAGDPGRTQTIYTTEGDAHIVEWECPWLGGYESSRPVRFGNAAVKQSQHDIFGEIIDALFVSRCHGMPPDDDIWLLERRLIEHVRRIWMQPDNGLWESRGKPVHHTLSKVMAWLALDRGITSAKRFGHDAPIDDWQRDADAIRQSVLTHGFHRDVNAFTQSYGSDRLDASLLLLPMRGFLPADDPRIVATVDAIERHLMHDGLVFRFLDARGARPEGAFIACSCWLAQVMKMQGREHEARALFERVLSLRNDVGLLAEEFDTKRQRQCGNFPQVFSHVALINTASFFDDEAHSLHAL</sequence>
<organism evidence="3 4">
    <name type="scientific">Caballeronia arvi</name>
    <dbReference type="NCBI Taxonomy" id="1777135"/>
    <lineage>
        <taxon>Bacteria</taxon>
        <taxon>Pseudomonadati</taxon>
        <taxon>Pseudomonadota</taxon>
        <taxon>Betaproteobacteria</taxon>
        <taxon>Burkholderiales</taxon>
        <taxon>Burkholderiaceae</taxon>
        <taxon>Caballeronia</taxon>
    </lineage>
</organism>
<dbReference type="PANTHER" id="PTHR31616">
    <property type="entry name" value="TREHALASE"/>
    <property type="match status" value="1"/>
</dbReference>
<evidence type="ECO:0000313" key="4">
    <source>
        <dbReference type="Proteomes" id="UP000055019"/>
    </source>
</evidence>
<comment type="caution">
    <text evidence="3">The sequence shown here is derived from an EMBL/GenBank/DDBJ whole genome shotgun (WGS) entry which is preliminary data.</text>
</comment>
<reference evidence="3" key="1">
    <citation type="submission" date="2016-01" db="EMBL/GenBank/DDBJ databases">
        <authorList>
            <person name="Peeters C."/>
        </authorList>
    </citation>
    <scope>NUCLEOTIDE SEQUENCE [LARGE SCALE GENOMIC DNA]</scope>
    <source>
        <strain evidence="3">LMG 29317</strain>
    </source>
</reference>
<dbReference type="GO" id="GO:0005975">
    <property type="term" value="P:carbohydrate metabolic process"/>
    <property type="evidence" value="ECO:0007669"/>
    <property type="project" value="InterPro"/>
</dbReference>
<dbReference type="AlphaFoldDB" id="A0A158KTR5"/>
<protein>
    <submittedName>
        <fullName evidence="3">Glycoside hydrolase 15-related</fullName>
    </submittedName>
</protein>
<dbReference type="InterPro" id="IPR012341">
    <property type="entry name" value="6hp_glycosidase-like_sf"/>
</dbReference>